<keyword evidence="12" id="KW-1185">Reference proteome</keyword>
<dbReference type="Gene3D" id="2.70.98.10">
    <property type="match status" value="1"/>
</dbReference>
<dbReference type="Proteomes" id="UP001171916">
    <property type="component" value="Unassembled WGS sequence"/>
</dbReference>
<protein>
    <submittedName>
        <fullName evidence="11">Polysaccharide lyase family 8 super-sandwich domain-containing protein</fullName>
    </submittedName>
</protein>
<evidence type="ECO:0000256" key="4">
    <source>
        <dbReference type="ARBA" id="ARBA00022729"/>
    </source>
</evidence>
<dbReference type="EMBL" id="JAUEPH010000001">
    <property type="protein sequence ID" value="MDN3202916.1"/>
    <property type="molecule type" value="Genomic_DNA"/>
</dbReference>
<comment type="similarity">
    <text evidence="2">Belongs to the polysaccharide lyase 8 family.</text>
</comment>
<dbReference type="RefSeq" id="WP_289998472.1">
    <property type="nucleotide sequence ID" value="NZ_JAUEPH010000001.1"/>
</dbReference>
<dbReference type="Pfam" id="PF08124">
    <property type="entry name" value="Lyase_8_N"/>
    <property type="match status" value="1"/>
</dbReference>
<dbReference type="PANTHER" id="PTHR38481:SF1">
    <property type="entry name" value="HYALURONATE LYASE"/>
    <property type="match status" value="1"/>
</dbReference>
<evidence type="ECO:0000259" key="10">
    <source>
        <dbReference type="Pfam" id="PF08124"/>
    </source>
</evidence>
<proteinExistence type="inferred from homology"/>
<dbReference type="Gene3D" id="1.50.10.100">
    <property type="entry name" value="Chondroitin AC/alginate lyase"/>
    <property type="match status" value="1"/>
</dbReference>
<keyword evidence="5" id="KW-0106">Calcium</keyword>
<feature type="domain" description="Polysaccharide lyase family 8 C-terminal" evidence="9">
    <location>
        <begin position="608"/>
        <end position="671"/>
    </location>
</feature>
<gene>
    <name evidence="11" type="ORF">QVH07_02090</name>
</gene>
<comment type="cofactor">
    <cofactor evidence="1">
        <name>Ca(2+)</name>
        <dbReference type="ChEBI" id="CHEBI:29108"/>
    </cofactor>
</comment>
<feature type="chain" id="PRO_5047061082" evidence="7">
    <location>
        <begin position="23"/>
        <end position="710"/>
    </location>
</feature>
<dbReference type="InterPro" id="IPR003159">
    <property type="entry name" value="Lyase_8_central_dom"/>
</dbReference>
<dbReference type="Pfam" id="PF02884">
    <property type="entry name" value="Lyase_8_C"/>
    <property type="match status" value="1"/>
</dbReference>
<dbReference type="Gene3D" id="2.60.220.10">
    <property type="entry name" value="Polysaccharide lyase family 8-like, C-terminal"/>
    <property type="match status" value="1"/>
</dbReference>
<dbReference type="InterPro" id="IPR012970">
    <property type="entry name" value="Lyase_8_alpha_N"/>
</dbReference>
<dbReference type="SUPFAM" id="SSF48230">
    <property type="entry name" value="Chondroitin AC/alginate lyase"/>
    <property type="match status" value="1"/>
</dbReference>
<keyword evidence="6 11" id="KW-0456">Lyase</keyword>
<evidence type="ECO:0000256" key="7">
    <source>
        <dbReference type="SAM" id="SignalP"/>
    </source>
</evidence>
<dbReference type="Pfam" id="PF02278">
    <property type="entry name" value="Lyase_8"/>
    <property type="match status" value="1"/>
</dbReference>
<evidence type="ECO:0000256" key="5">
    <source>
        <dbReference type="ARBA" id="ARBA00022837"/>
    </source>
</evidence>
<evidence type="ECO:0000256" key="3">
    <source>
        <dbReference type="ARBA" id="ARBA00011245"/>
    </source>
</evidence>
<evidence type="ECO:0000259" key="9">
    <source>
        <dbReference type="Pfam" id="PF02884"/>
    </source>
</evidence>
<dbReference type="InterPro" id="IPR011071">
    <property type="entry name" value="Lyase_8-like_C"/>
</dbReference>
<dbReference type="InterPro" id="IPR008929">
    <property type="entry name" value="Chondroitin_lyas"/>
</dbReference>
<feature type="signal peptide" evidence="7">
    <location>
        <begin position="1"/>
        <end position="22"/>
    </location>
</feature>
<name>A0ABT7Y8W7_9BACT</name>
<accession>A0ABT7Y8W7</accession>
<dbReference type="PANTHER" id="PTHR38481">
    <property type="entry name" value="HYALURONATE LYASE"/>
    <property type="match status" value="1"/>
</dbReference>
<evidence type="ECO:0000313" key="11">
    <source>
        <dbReference type="EMBL" id="MDN3202916.1"/>
    </source>
</evidence>
<evidence type="ECO:0000256" key="1">
    <source>
        <dbReference type="ARBA" id="ARBA00001913"/>
    </source>
</evidence>
<feature type="domain" description="Polysaccharide lyase 8 N-terminal alpha-helical" evidence="10">
    <location>
        <begin position="45"/>
        <end position="315"/>
    </location>
</feature>
<reference evidence="11" key="1">
    <citation type="submission" date="2023-06" db="EMBL/GenBank/DDBJ databases">
        <title>Robiginitalea aurantiacus sp. nov. and Algoriphagus sediminis sp. nov., isolated from coastal sediment.</title>
        <authorList>
            <person name="Zhou Z.Y."/>
            <person name="An J."/>
            <person name="Jia Y.W."/>
            <person name="Du Z.J."/>
        </authorList>
    </citation>
    <scope>NUCLEOTIDE SEQUENCE</scope>
    <source>
        <strain evidence="11">C2-7</strain>
    </source>
</reference>
<evidence type="ECO:0000313" key="12">
    <source>
        <dbReference type="Proteomes" id="UP001171916"/>
    </source>
</evidence>
<sequence>MKTFLSLLVILVFQLFSNSVFSQESDYEIIANRVFDEYQKSMGTEDLDERVASYLEDIKADGSWPDLEYSSKSMTGWDPDKHIKRLGSLTKAYTRTDSKYNKSPEVHTKILSAIDFWNNLSPEPTSDNWWWTSISLPKEIGQILIALRKAENGISEEQEKGLLEWMNKTVSIYKSPGSEGSNLTDIAQHMIMQAVLTDNPELMDEAISEVSKSIKITTGDGIQRDMSFHAHGPELYIHGYGREYLLGIRNVAVYTKGTQFAIAPEKIALISDFMRNGYLNVIRGRYVDHAVLGRGVAVKNNVRTSSALVKQIRDIDIDEHREEYNQAIARIEGKADPGEGVKPSNTYYWRSDYIIHHRPEFMVSVNVASKRTIRTESGNGVNLSPQWMTEGAMTIAVKGDEYYNVFPNWQWYRIPGTTTPENKKLKKRTNWVAEPGKADYVGGVSDGLNGISAFLMDDYSTQARKSWFFFDDLIVCLGTGIGSSRTEKIATNINQVKLRGDVWADSGAGFKKMDKGLTQFSDPVKWIYHDGVGYYFPKEQNVVLSAQKQDGSWSEITKNGSKDPIDLEIFNLYIDHGVKPQYNSYEYILAPGVPNQSAAGEKPVDQIEVLSNKTFAQVVKDERTELYGMVFYEKSSFDWDENSVSVSHPLILQLKKKSNEEWELHVAEPTQLIKGEVSIRVKFGSKSKTIKFELPEGDLAGSTLSETFSL</sequence>
<dbReference type="InterPro" id="IPR014718">
    <property type="entry name" value="GH-type_carb-bd"/>
</dbReference>
<dbReference type="SUPFAM" id="SSF49863">
    <property type="entry name" value="Hyaluronate lyase-like, C-terminal domain"/>
    <property type="match status" value="1"/>
</dbReference>
<evidence type="ECO:0000256" key="6">
    <source>
        <dbReference type="ARBA" id="ARBA00023239"/>
    </source>
</evidence>
<evidence type="ECO:0000256" key="2">
    <source>
        <dbReference type="ARBA" id="ARBA00006699"/>
    </source>
</evidence>
<dbReference type="GO" id="GO:0016829">
    <property type="term" value="F:lyase activity"/>
    <property type="evidence" value="ECO:0007669"/>
    <property type="project" value="UniProtKB-KW"/>
</dbReference>
<comment type="subunit">
    <text evidence="3">Monomer.</text>
</comment>
<keyword evidence="4 7" id="KW-0732">Signal</keyword>
<dbReference type="InterPro" id="IPR004103">
    <property type="entry name" value="Lyase_8_C"/>
</dbReference>
<feature type="domain" description="Polysaccharide lyase family 8 central" evidence="8">
    <location>
        <begin position="346"/>
        <end position="593"/>
    </location>
</feature>
<dbReference type="SUPFAM" id="SSF74650">
    <property type="entry name" value="Galactose mutarotase-like"/>
    <property type="match status" value="1"/>
</dbReference>
<organism evidence="11 12">
    <name type="scientific">Algoriphagus sediminis</name>
    <dbReference type="NCBI Taxonomy" id="3057113"/>
    <lineage>
        <taxon>Bacteria</taxon>
        <taxon>Pseudomonadati</taxon>
        <taxon>Bacteroidota</taxon>
        <taxon>Cytophagia</taxon>
        <taxon>Cytophagales</taxon>
        <taxon>Cyclobacteriaceae</taxon>
        <taxon>Algoriphagus</taxon>
    </lineage>
</organism>
<dbReference type="InterPro" id="IPR011013">
    <property type="entry name" value="Gal_mutarotase_sf_dom"/>
</dbReference>
<evidence type="ECO:0000259" key="8">
    <source>
        <dbReference type="Pfam" id="PF02278"/>
    </source>
</evidence>
<dbReference type="InterPro" id="IPR038970">
    <property type="entry name" value="Lyase_8"/>
</dbReference>
<comment type="caution">
    <text evidence="11">The sequence shown here is derived from an EMBL/GenBank/DDBJ whole genome shotgun (WGS) entry which is preliminary data.</text>
</comment>